<name>A0AAT9JA54_9VIRU</name>
<reference evidence="1" key="1">
    <citation type="journal article" date="2024" name="Environ. Microbiol. Rep.">
        <title>Hiding in plain sight: The discovery of complete genomes of 11 hypothetical spindle-shaped viruses that putatively infect mesophilic ammonia-oxidizing archaea.</title>
        <authorList>
            <person name="Ni Y."/>
            <person name="Xu T."/>
            <person name="Yan S."/>
            <person name="Chen L."/>
            <person name="Wang Y."/>
        </authorList>
    </citation>
    <scope>NUCLEOTIDE SEQUENCE</scope>
    <source>
        <strain evidence="1">NMC1</strain>
    </source>
</reference>
<evidence type="ECO:0000313" key="1">
    <source>
        <dbReference type="EMBL" id="DBA52060.1"/>
    </source>
</evidence>
<protein>
    <submittedName>
        <fullName evidence="1">ORF21</fullName>
    </submittedName>
</protein>
<proteinExistence type="predicted"/>
<accession>A0AAT9JA54</accession>
<sequence length="42" mass="4751">MITCTICDSIEIHHTYSSGKTVCKECYNFFQATVNKMMGVQS</sequence>
<reference evidence="1" key="2">
    <citation type="submission" date="2024-03" db="EMBL/GenBank/DDBJ databases">
        <authorList>
            <person name="Ni Y."/>
            <person name="Xu T."/>
            <person name="Yan S."/>
            <person name="Chen L."/>
            <person name="Wang Y."/>
        </authorList>
    </citation>
    <scope>NUCLEOTIDE SEQUENCE</scope>
    <source>
        <strain evidence="1">NMC1</strain>
    </source>
</reference>
<organism evidence="1">
    <name type="scientific">Nitrosopumilaceae spindle-shaped virus</name>
    <dbReference type="NCBI Taxonomy" id="3065433"/>
    <lineage>
        <taxon>Viruses</taxon>
    </lineage>
</organism>
<dbReference type="EMBL" id="BK067789">
    <property type="protein sequence ID" value="DBA52060.1"/>
    <property type="molecule type" value="Genomic_DNA"/>
</dbReference>